<name>A0A345CW40_9GAMM</name>
<dbReference type="AlphaFoldDB" id="A0A345CW40"/>
<dbReference type="EMBL" id="CP013970">
    <property type="protein sequence ID" value="AXF77657.1"/>
    <property type="molecule type" value="Genomic_DNA"/>
</dbReference>
<gene>
    <name evidence="1" type="ORF">AV903_19005</name>
</gene>
<evidence type="ECO:0000313" key="1">
    <source>
        <dbReference type="EMBL" id="AXF77657.1"/>
    </source>
</evidence>
<proteinExistence type="predicted"/>
<dbReference type="Proteomes" id="UP000264980">
    <property type="component" value="Chromosome"/>
</dbReference>
<sequence length="60" mass="6902">MPGFNLFRRAQTRLAGIEQLHMIRKGQYQHPQSDGLSPRNNSVCWLPEKQAAAFLPVHCR</sequence>
<accession>A0A345CW40</accession>
<organism evidence="1 2">
    <name type="scientific">Erwinia tracheiphila</name>
    <dbReference type="NCBI Taxonomy" id="65700"/>
    <lineage>
        <taxon>Bacteria</taxon>
        <taxon>Pseudomonadati</taxon>
        <taxon>Pseudomonadota</taxon>
        <taxon>Gammaproteobacteria</taxon>
        <taxon>Enterobacterales</taxon>
        <taxon>Erwiniaceae</taxon>
        <taxon>Erwinia</taxon>
    </lineage>
</organism>
<protein>
    <submittedName>
        <fullName evidence="1">Uncharacterized protein</fullName>
    </submittedName>
</protein>
<evidence type="ECO:0000313" key="2">
    <source>
        <dbReference type="Proteomes" id="UP000264980"/>
    </source>
</evidence>
<reference evidence="1 2" key="1">
    <citation type="submission" date="2016-01" db="EMBL/GenBank/DDBJ databases">
        <authorList>
            <person name="Oliw E.H."/>
        </authorList>
    </citation>
    <scope>NUCLEOTIDE SEQUENCE [LARGE SCALE GENOMIC DNA]</scope>
    <source>
        <strain evidence="1 2">MDcuke</strain>
    </source>
</reference>